<gene>
    <name evidence="2" type="ORF">Y1Q_0015036</name>
</gene>
<proteinExistence type="predicted"/>
<comment type="caution">
    <text evidence="2">The sequence shown here is derived from an EMBL/GenBank/DDBJ whole genome shotgun (WGS) entry which is preliminary data.</text>
</comment>
<organism evidence="2 3">
    <name type="scientific">Alligator mississippiensis</name>
    <name type="common">American alligator</name>
    <dbReference type="NCBI Taxonomy" id="8496"/>
    <lineage>
        <taxon>Eukaryota</taxon>
        <taxon>Metazoa</taxon>
        <taxon>Chordata</taxon>
        <taxon>Craniata</taxon>
        <taxon>Vertebrata</taxon>
        <taxon>Euteleostomi</taxon>
        <taxon>Archelosauria</taxon>
        <taxon>Archosauria</taxon>
        <taxon>Crocodylia</taxon>
        <taxon>Alligatoridae</taxon>
        <taxon>Alligatorinae</taxon>
        <taxon>Alligator</taxon>
    </lineage>
</organism>
<dbReference type="EMBL" id="AKHW03003787">
    <property type="protein sequence ID" value="KYO33275.1"/>
    <property type="molecule type" value="Genomic_DNA"/>
</dbReference>
<evidence type="ECO:0000313" key="2">
    <source>
        <dbReference type="EMBL" id="KYO33275.1"/>
    </source>
</evidence>
<sequence length="98" mass="10712">MEQCRPLEPQAQQVLRVLPSNPSAATRINTAETINILIQKLLEVLQKPDPSMEVPKGKRDWGFSGGSSGRGETQKDIRCCHVVESLQITSAADGHCQS</sequence>
<dbReference type="AlphaFoldDB" id="A0A151N9V3"/>
<keyword evidence="3" id="KW-1185">Reference proteome</keyword>
<accession>A0A151N9V3</accession>
<protein>
    <submittedName>
        <fullName evidence="2">Uncharacterized protein</fullName>
    </submittedName>
</protein>
<feature type="region of interest" description="Disordered" evidence="1">
    <location>
        <begin position="48"/>
        <end position="74"/>
    </location>
</feature>
<dbReference type="Proteomes" id="UP000050525">
    <property type="component" value="Unassembled WGS sequence"/>
</dbReference>
<name>A0A151N9V3_ALLMI</name>
<evidence type="ECO:0000256" key="1">
    <source>
        <dbReference type="SAM" id="MobiDB-lite"/>
    </source>
</evidence>
<evidence type="ECO:0000313" key="3">
    <source>
        <dbReference type="Proteomes" id="UP000050525"/>
    </source>
</evidence>
<reference evidence="2 3" key="1">
    <citation type="journal article" date="2012" name="Genome Biol.">
        <title>Sequencing three crocodilian genomes to illuminate the evolution of archosaurs and amniotes.</title>
        <authorList>
            <person name="St John J.A."/>
            <person name="Braun E.L."/>
            <person name="Isberg S.R."/>
            <person name="Miles L.G."/>
            <person name="Chong A.Y."/>
            <person name="Gongora J."/>
            <person name="Dalzell P."/>
            <person name="Moran C."/>
            <person name="Bed'hom B."/>
            <person name="Abzhanov A."/>
            <person name="Burgess S.C."/>
            <person name="Cooksey A.M."/>
            <person name="Castoe T.A."/>
            <person name="Crawford N.G."/>
            <person name="Densmore L.D."/>
            <person name="Drew J.C."/>
            <person name="Edwards S.V."/>
            <person name="Faircloth B.C."/>
            <person name="Fujita M.K."/>
            <person name="Greenwold M.J."/>
            <person name="Hoffmann F.G."/>
            <person name="Howard J.M."/>
            <person name="Iguchi T."/>
            <person name="Janes D.E."/>
            <person name="Khan S.Y."/>
            <person name="Kohno S."/>
            <person name="de Koning A.J."/>
            <person name="Lance S.L."/>
            <person name="McCarthy F.M."/>
            <person name="McCormack J.E."/>
            <person name="Merchant M.E."/>
            <person name="Peterson D.G."/>
            <person name="Pollock D.D."/>
            <person name="Pourmand N."/>
            <person name="Raney B.J."/>
            <person name="Roessler K.A."/>
            <person name="Sanford J.R."/>
            <person name="Sawyer R.H."/>
            <person name="Schmidt C.J."/>
            <person name="Triplett E.W."/>
            <person name="Tuberville T.D."/>
            <person name="Venegas-Anaya M."/>
            <person name="Howard J.T."/>
            <person name="Jarvis E.D."/>
            <person name="Guillette L.J.Jr."/>
            <person name="Glenn T.C."/>
            <person name="Green R.E."/>
            <person name="Ray D.A."/>
        </authorList>
    </citation>
    <scope>NUCLEOTIDE SEQUENCE [LARGE SCALE GENOMIC DNA]</scope>
    <source>
        <strain evidence="2">KSC_2009_1</strain>
    </source>
</reference>